<dbReference type="AlphaFoldDB" id="A0AAW2GMV0"/>
<keyword evidence="1" id="KW-1133">Transmembrane helix</keyword>
<evidence type="ECO:0000313" key="2">
    <source>
        <dbReference type="EMBL" id="KAL0128464.1"/>
    </source>
</evidence>
<evidence type="ECO:0000313" key="3">
    <source>
        <dbReference type="Proteomes" id="UP001430953"/>
    </source>
</evidence>
<keyword evidence="3" id="KW-1185">Reference proteome</keyword>
<gene>
    <name evidence="2" type="ORF">PUN28_003633</name>
</gene>
<organism evidence="2 3">
    <name type="scientific">Cardiocondyla obscurior</name>
    <dbReference type="NCBI Taxonomy" id="286306"/>
    <lineage>
        <taxon>Eukaryota</taxon>
        <taxon>Metazoa</taxon>
        <taxon>Ecdysozoa</taxon>
        <taxon>Arthropoda</taxon>
        <taxon>Hexapoda</taxon>
        <taxon>Insecta</taxon>
        <taxon>Pterygota</taxon>
        <taxon>Neoptera</taxon>
        <taxon>Endopterygota</taxon>
        <taxon>Hymenoptera</taxon>
        <taxon>Apocrita</taxon>
        <taxon>Aculeata</taxon>
        <taxon>Formicoidea</taxon>
        <taxon>Formicidae</taxon>
        <taxon>Myrmicinae</taxon>
        <taxon>Cardiocondyla</taxon>
    </lineage>
</organism>
<dbReference type="Proteomes" id="UP001430953">
    <property type="component" value="Unassembled WGS sequence"/>
</dbReference>
<accession>A0AAW2GMV0</accession>
<comment type="caution">
    <text evidence="2">The sequence shown here is derived from an EMBL/GenBank/DDBJ whole genome shotgun (WGS) entry which is preliminary data.</text>
</comment>
<dbReference type="EMBL" id="JADYXP020000003">
    <property type="protein sequence ID" value="KAL0128464.1"/>
    <property type="molecule type" value="Genomic_DNA"/>
</dbReference>
<keyword evidence="1" id="KW-0812">Transmembrane</keyword>
<feature type="transmembrane region" description="Helical" evidence="1">
    <location>
        <begin position="23"/>
        <end position="42"/>
    </location>
</feature>
<keyword evidence="1" id="KW-0472">Membrane</keyword>
<proteinExistence type="predicted"/>
<evidence type="ECO:0000256" key="1">
    <source>
        <dbReference type="SAM" id="Phobius"/>
    </source>
</evidence>
<name>A0AAW2GMV0_9HYME</name>
<sequence length="65" mass="7556">MQNKLIETISCQFFPPLCMKFDGLSEILVSAFVISSLFYWHLSRCRRDSRSNVGIVVNRNTENRS</sequence>
<reference evidence="2 3" key="1">
    <citation type="submission" date="2023-03" db="EMBL/GenBank/DDBJ databases">
        <title>High recombination rates correlate with genetic variation in Cardiocondyla obscurior ants.</title>
        <authorList>
            <person name="Errbii M."/>
        </authorList>
    </citation>
    <scope>NUCLEOTIDE SEQUENCE [LARGE SCALE GENOMIC DNA]</scope>
    <source>
        <strain evidence="2">Alpha-2009</strain>
        <tissue evidence="2">Whole body</tissue>
    </source>
</reference>
<protein>
    <submittedName>
        <fullName evidence="2">Uncharacterized protein</fullName>
    </submittedName>
</protein>